<reference evidence="1" key="1">
    <citation type="submission" date="2016-07" db="EMBL/GenBank/DDBJ databases">
        <authorList>
            <person name="Bretaudeau A."/>
        </authorList>
    </citation>
    <scope>NUCLEOTIDE SEQUENCE</scope>
    <source>
        <strain evidence="1">Rice</strain>
        <tissue evidence="1">Whole body</tissue>
    </source>
</reference>
<name>A0A2H1V8H2_SPOFR</name>
<dbReference type="AlphaFoldDB" id="A0A2H1V8H2"/>
<gene>
    <name evidence="1" type="ORF">SFRICE_001748</name>
</gene>
<sequence>MSNIQKIPSNTLPDPGIKNETPCKAVALATTRPRRHVCLGAGMGDCNRFFGATMDLDFLFLACGSLSRISTSRLSPDEEAGRSRWLGLLAFVSRFSVEPPGIKKGSSHNPLWLLLNPLTQSLINSDERWTVRAGFTVHGVQVRSTPLRSRTPVVESLISSASKRPLLWNVFLE</sequence>
<evidence type="ECO:0000313" key="1">
    <source>
        <dbReference type="EMBL" id="SOQ37138.1"/>
    </source>
</evidence>
<accession>A0A2H1V8H2</accession>
<proteinExistence type="predicted"/>
<dbReference type="EMBL" id="ODYU01001224">
    <property type="protein sequence ID" value="SOQ37138.1"/>
    <property type="molecule type" value="Genomic_DNA"/>
</dbReference>
<organism evidence="1">
    <name type="scientific">Spodoptera frugiperda</name>
    <name type="common">Fall armyworm</name>
    <dbReference type="NCBI Taxonomy" id="7108"/>
    <lineage>
        <taxon>Eukaryota</taxon>
        <taxon>Metazoa</taxon>
        <taxon>Ecdysozoa</taxon>
        <taxon>Arthropoda</taxon>
        <taxon>Hexapoda</taxon>
        <taxon>Insecta</taxon>
        <taxon>Pterygota</taxon>
        <taxon>Neoptera</taxon>
        <taxon>Endopterygota</taxon>
        <taxon>Lepidoptera</taxon>
        <taxon>Glossata</taxon>
        <taxon>Ditrysia</taxon>
        <taxon>Noctuoidea</taxon>
        <taxon>Noctuidae</taxon>
        <taxon>Amphipyrinae</taxon>
        <taxon>Spodoptera</taxon>
    </lineage>
</organism>
<protein>
    <submittedName>
        <fullName evidence="1">SFRICE_001748</fullName>
    </submittedName>
</protein>